<keyword evidence="9 16" id="KW-0472">Membrane</keyword>
<proteinExistence type="inferred from homology"/>
<dbReference type="PROSITE" id="PS01206">
    <property type="entry name" value="ASC"/>
    <property type="match status" value="1"/>
</dbReference>
<dbReference type="PANTHER" id="PTHR11690">
    <property type="entry name" value="AMILORIDE-SENSITIVE SODIUM CHANNEL-RELATED"/>
    <property type="match status" value="1"/>
</dbReference>
<evidence type="ECO:0000256" key="9">
    <source>
        <dbReference type="ARBA" id="ARBA00023136"/>
    </source>
</evidence>
<evidence type="ECO:0000313" key="19">
    <source>
        <dbReference type="Proteomes" id="UP000000803"/>
    </source>
</evidence>
<dbReference type="OMA" id="HFDYDVQ"/>
<keyword evidence="12 15" id="KW-0407">Ion channel</keyword>
<evidence type="ECO:0000256" key="14">
    <source>
        <dbReference type="ARBA" id="ARBA00074339"/>
    </source>
</evidence>
<reference evidence="17 19" key="3">
    <citation type="journal article" date="2002" name="Genome Biol.">
        <title>Annotation of the Drosophila melanogaster euchromatic genome: a systematic review.</title>
        <authorList>
            <person name="Misra S."/>
            <person name="Crosby M.A."/>
            <person name="Mungall C.J."/>
            <person name="Matthews B.B."/>
            <person name="Campbell K.S."/>
            <person name="Hradecky P."/>
            <person name="Huang Y."/>
            <person name="Kaminker J.S."/>
            <person name="Millburn G.H."/>
            <person name="Prochnik S.E."/>
            <person name="Smith C.D."/>
            <person name="Tupy J.L."/>
            <person name="Whitfied E.J."/>
            <person name="Bayraktaroglu L."/>
            <person name="Berman B.P."/>
            <person name="Bettencourt B.R."/>
            <person name="Celniker S.E."/>
            <person name="de Grey A.D."/>
            <person name="Drysdale R.A."/>
            <person name="Harris N.L."/>
            <person name="Richter J."/>
            <person name="Russo S."/>
            <person name="Schroeder A.J."/>
            <person name="Shu S.Q."/>
            <person name="Stapleton M."/>
            <person name="Yamada C."/>
            <person name="Ashburner M."/>
            <person name="Gelbart W.M."/>
            <person name="Rubin G.M."/>
            <person name="Lewis S.E."/>
        </authorList>
    </citation>
    <scope>GENOME REANNOTATION</scope>
    <source>
        <strain evidence="19">Berkeley</strain>
    </source>
</reference>
<dbReference type="InterPro" id="IPR001873">
    <property type="entry name" value="ENaC"/>
</dbReference>
<dbReference type="PRINTS" id="PR01078">
    <property type="entry name" value="AMINACHANNEL"/>
</dbReference>
<reference evidence="17 19" key="7">
    <citation type="journal article" date="2007" name="Science">
        <title>The Release 5.1 annotation of Drosophila melanogaster heterochromatin.</title>
        <authorList>
            <person name="Smith C.D."/>
            <person name="Shu S."/>
            <person name="Mungall C.J."/>
            <person name="Karpen G.H."/>
        </authorList>
    </citation>
    <scope>NUCLEOTIDE SEQUENCE [LARGE SCALE GENOMIC DNA]</scope>
    <source>
        <strain evidence="19">Berkeley</strain>
    </source>
</reference>
<keyword evidence="3 15" id="KW-0813">Transport</keyword>
<evidence type="ECO:0000256" key="16">
    <source>
        <dbReference type="SAM" id="Phobius"/>
    </source>
</evidence>
<name>A0A384SX96_DROME</name>
<comment type="similarity">
    <text evidence="2 15">Belongs to the amiloride-sensitive sodium channel (TC 1.A.6) family.</text>
</comment>
<keyword evidence="8 15" id="KW-0406">Ion transport</keyword>
<evidence type="ECO:0000256" key="3">
    <source>
        <dbReference type="ARBA" id="ARBA00022448"/>
    </source>
</evidence>
<keyword evidence="10" id="KW-0325">Glycoprotein</keyword>
<reference evidence="17 19" key="9">
    <citation type="journal article" date="2015" name="G3 (Bethesda)">
        <title>Gene Model Annotations for Drosophila melanogaster: Impact of High-Throughput Data.</title>
        <authorList>
            <consortium name="FlyBase Consortium"/>
            <person name="Matthews B.B."/>
            <person name="Dos Santos G."/>
            <person name="Crosby M.A."/>
            <person name="Emmert D.B."/>
            <person name="St Pierre S.E."/>
            <person name="Gramates L.S."/>
            <person name="Zhou P."/>
            <person name="Schroeder A.J."/>
            <person name="Falls K."/>
            <person name="Strelets V."/>
            <person name="Russo S.M."/>
            <person name="Gelbart W.M."/>
            <person name="null"/>
        </authorList>
    </citation>
    <scope>NUCLEOTIDE SEQUENCE [LARGE SCALE GENOMIC DNA]</scope>
    <source>
        <strain evidence="19">Berkeley</strain>
    </source>
</reference>
<evidence type="ECO:0000256" key="6">
    <source>
        <dbReference type="ARBA" id="ARBA00022989"/>
    </source>
</evidence>
<keyword evidence="5 15" id="KW-0812">Transmembrane</keyword>
<evidence type="ECO:0000313" key="18">
    <source>
        <dbReference type="FlyBase" id="FBgn0024319"/>
    </source>
</evidence>
<reference evidence="17 19" key="1">
    <citation type="journal article" date="2000" name="Science">
        <title>The genome sequence of Drosophila melanogaster.</title>
        <authorList>
            <person name="Adams M.D."/>
            <person name="Celniker S.E."/>
            <person name="Holt R.A."/>
            <person name="Evans C.A."/>
            <person name="Gocayne J.D."/>
            <person name="Amanatides P.G."/>
            <person name="Scherer S.E."/>
            <person name="Li P.W."/>
            <person name="Hoskins R.A."/>
            <person name="Galle R.F."/>
            <person name="George R.A."/>
            <person name="Lewis S.E."/>
            <person name="Richards S."/>
            <person name="Ashburner M."/>
            <person name="Henderson S.N."/>
            <person name="Sutton G.G."/>
            <person name="Wortman J.R."/>
            <person name="Yandell M.D."/>
            <person name="Zhang Q."/>
            <person name="Chen L.X."/>
            <person name="Brandon R.C."/>
            <person name="Rogers Y.H."/>
            <person name="Blazej R.G."/>
            <person name="Champe M."/>
            <person name="Pfeiffer B.D."/>
            <person name="Wan K.H."/>
            <person name="Doyle C."/>
            <person name="Baxter E.G."/>
            <person name="Helt G."/>
            <person name="Nelson C.R."/>
            <person name="Gabor G.L."/>
            <person name="Abril J.F."/>
            <person name="Agbayani A."/>
            <person name="An H.J."/>
            <person name="Andrews-Pfannkoch C."/>
            <person name="Baldwin D."/>
            <person name="Ballew R.M."/>
            <person name="Basu A."/>
            <person name="Baxendale J."/>
            <person name="Bayraktaroglu L."/>
            <person name="Beasley E.M."/>
            <person name="Beeson K.Y."/>
            <person name="Benos P.V."/>
            <person name="Berman B.P."/>
            <person name="Bhandari D."/>
            <person name="Bolshakov S."/>
            <person name="Borkova D."/>
            <person name="Botchan M.R."/>
            <person name="Bouck J."/>
            <person name="Brokstein P."/>
            <person name="Brottier P."/>
            <person name="Burtis K.C."/>
            <person name="Busam D.A."/>
            <person name="Butler H."/>
            <person name="Cadieu E."/>
            <person name="Center A."/>
            <person name="Chandra I."/>
            <person name="Cherry J.M."/>
            <person name="Cawley S."/>
            <person name="Dahlke C."/>
            <person name="Davenport L.B."/>
            <person name="Davies P."/>
            <person name="de Pablos B."/>
            <person name="Delcher A."/>
            <person name="Deng Z."/>
            <person name="Mays A.D."/>
            <person name="Dew I."/>
            <person name="Dietz S.M."/>
            <person name="Dodson K."/>
            <person name="Doup L.E."/>
            <person name="Downes M."/>
            <person name="Dugan-Rocha S."/>
            <person name="Dunkov B.C."/>
            <person name="Dunn P."/>
            <person name="Durbin K.J."/>
            <person name="Evangelista C.C."/>
            <person name="Ferraz C."/>
            <person name="Ferriera S."/>
            <person name="Fleischmann W."/>
            <person name="Fosler C."/>
            <person name="Gabrielian A.E."/>
            <person name="Garg N.S."/>
            <person name="Gelbart W.M."/>
            <person name="Glasser K."/>
            <person name="Glodek A."/>
            <person name="Gong F."/>
            <person name="Gorrell J.H."/>
            <person name="Gu Z."/>
            <person name="Guan P."/>
            <person name="Harris M."/>
            <person name="Harris N.L."/>
            <person name="Harvey D."/>
            <person name="Heiman T.J."/>
            <person name="Hernandez J.R."/>
            <person name="Houck J."/>
            <person name="Hostin D."/>
            <person name="Houston K.A."/>
            <person name="Howland T.J."/>
            <person name="Wei M.H."/>
            <person name="Ibegwam C."/>
            <person name="Jalali M."/>
            <person name="Kalush F."/>
            <person name="Karpen G.H."/>
            <person name="Ke Z."/>
            <person name="Kennison J.A."/>
            <person name="Ketchum K.A."/>
            <person name="Kimmel B.E."/>
            <person name="Kodira C.D."/>
            <person name="Kraft C."/>
            <person name="Kravitz S."/>
            <person name="Kulp D."/>
            <person name="Lai Z."/>
            <person name="Lasko P."/>
            <person name="Lei Y."/>
            <person name="Levitsky A.A."/>
            <person name="Li J."/>
            <person name="Li Z."/>
            <person name="Liang Y."/>
            <person name="Lin X."/>
            <person name="Liu X."/>
            <person name="Mattei B."/>
            <person name="McIntosh T.C."/>
            <person name="McLeod M.P."/>
            <person name="McPherson D."/>
            <person name="Merkulov G."/>
            <person name="Milshina N.V."/>
            <person name="Mobarry C."/>
            <person name="Morris J."/>
            <person name="Moshrefi A."/>
            <person name="Mount S.M."/>
            <person name="Moy M."/>
            <person name="Murphy B."/>
            <person name="Murphy L."/>
            <person name="Muzny D.M."/>
            <person name="Nelson D.L."/>
            <person name="Nelson D.R."/>
            <person name="Nelson K.A."/>
            <person name="Nixon K."/>
            <person name="Nusskern D.R."/>
            <person name="Pacleb J.M."/>
            <person name="Palazzolo M."/>
            <person name="Pittman G.S."/>
            <person name="Pan S."/>
            <person name="Pollard J."/>
            <person name="Puri V."/>
            <person name="Reese M.G."/>
            <person name="Reinert K."/>
            <person name="Remington K."/>
            <person name="Saunders R.D."/>
            <person name="Scheeler F."/>
            <person name="Shen H."/>
            <person name="Shue B.C."/>
            <person name="Siden-Kiamos I."/>
            <person name="Simpson M."/>
            <person name="Skupski M.P."/>
            <person name="Smith T."/>
            <person name="Spier E."/>
            <person name="Spradling A.C."/>
            <person name="Stapleton M."/>
            <person name="Strong R."/>
            <person name="Sun E."/>
            <person name="Svirskas R."/>
            <person name="Tector C."/>
            <person name="Turner R."/>
            <person name="Venter E."/>
            <person name="Wang A.H."/>
            <person name="Wang X."/>
            <person name="Wang Z.Y."/>
            <person name="Wassarman D.A."/>
            <person name="Weinstock G.M."/>
            <person name="Weissenbach J."/>
            <person name="Williams S.M."/>
            <person name="WoodageT"/>
            <person name="Worley K.C."/>
            <person name="Wu D."/>
            <person name="Yang S."/>
            <person name="Yao Q.A."/>
            <person name="Ye J."/>
            <person name="Yeh R.F."/>
            <person name="Zaveri J.S."/>
            <person name="Zhan M."/>
            <person name="Zhang G."/>
            <person name="Zhao Q."/>
            <person name="Zheng L."/>
            <person name="Zheng X.H."/>
            <person name="Zhong F.N."/>
            <person name="Zhong W."/>
            <person name="Zhou X."/>
            <person name="Zhu S."/>
            <person name="Zhu X."/>
            <person name="Smith H.O."/>
            <person name="Gibbs R.A."/>
            <person name="Myers E.W."/>
            <person name="Rubin G.M."/>
            <person name="Venter J.C."/>
        </authorList>
    </citation>
    <scope>NUCLEOTIDE SEQUENCE [LARGE SCALE GENOMIC DNA]</scope>
    <source>
        <strain evidence="19">Berkeley</strain>
    </source>
</reference>
<dbReference type="GO" id="GO:0016020">
    <property type="term" value="C:membrane"/>
    <property type="evidence" value="ECO:0007669"/>
    <property type="project" value="UniProtKB-SubCell"/>
</dbReference>
<protein>
    <recommendedName>
        <fullName evidence="14">Sodium channel protein Nach</fullName>
    </recommendedName>
</protein>
<evidence type="ECO:0000313" key="17">
    <source>
        <dbReference type="EMBL" id="API64973.1"/>
    </source>
</evidence>
<dbReference type="OrthoDB" id="6502088at2759"/>
<keyword evidence="4 15" id="KW-0894">Sodium channel</keyword>
<evidence type="ECO:0000256" key="13">
    <source>
        <dbReference type="ARBA" id="ARBA00053433"/>
    </source>
</evidence>
<dbReference type="Bgee" id="FBgn0024319">
    <property type="expression patterns" value="Expressed in adult anterior midgut class I enteroendocrine cell in adult midgut (Drosophila) and 8 other cell types or tissues"/>
</dbReference>
<dbReference type="CTD" id="36864"/>
<comment type="subcellular location">
    <subcellularLocation>
        <location evidence="1">Membrane</location>
        <topology evidence="1">Multi-pass membrane protein</topology>
    </subcellularLocation>
</comment>
<dbReference type="ExpressionAtlas" id="A0A384SX96">
    <property type="expression patterns" value="baseline and differential"/>
</dbReference>
<evidence type="ECO:0000256" key="1">
    <source>
        <dbReference type="ARBA" id="ARBA00004141"/>
    </source>
</evidence>
<dbReference type="GO" id="GO:0005272">
    <property type="term" value="F:sodium channel activity"/>
    <property type="evidence" value="ECO:0007669"/>
    <property type="project" value="UniProtKB-KW"/>
</dbReference>
<gene>
    <name evidence="17 18" type="primary">Nach</name>
    <name evidence="17" type="synonym">Dmel\CG8178</name>
    <name evidence="17" type="synonym">PPK4</name>
    <name evidence="17" type="synonym">ppk4</name>
    <name evidence="17 18" type="ORF">CG8178</name>
    <name evidence="17" type="ORF">Dmel_CG8178</name>
</gene>
<dbReference type="AGR" id="FB:FBgn0024319"/>
<dbReference type="Proteomes" id="UP000000803">
    <property type="component" value="Chromosome 2R"/>
</dbReference>
<evidence type="ECO:0000256" key="12">
    <source>
        <dbReference type="ARBA" id="ARBA00023303"/>
    </source>
</evidence>
<sequence length="553" mass="64410">MGHQEELKPEQVDLKVTPFVGYLRRTWSDFCATSSIHGLKYTRDEDTNKIVHLVWLLISVVMFICAVVMARTFYMDYRSSPTRMNVESDNTPVNRLYFPPVTICPDVLFNMQKSEAFLNTLRLPKGAELRGILRKLHIFYGFMLDDERYSAEDIEQMEALLFLNNLTIPEFVEHLRWNCDEILYRCRFNGEIMDCSKIFQLSKTFFGHCCSFNLRQKGWVNNKLNNLESFKVFHLNSLNFTAQRAIGGLRYGLSVVVRYKDDNYDPLQSYSYGVKLLIQEADAFPSAHSAAKFIAFNSETFAAVRPQETFCSSAVKALIIEERNCVFQNEFPMRYFSDYVYPNCELNCRVTNMVKFCGCHTYFFDFNRTSDRICTFRDIPCLVDNFGRLLLICSKYSDFNRLLSANIITRKKSTQCYCPLTCEHIDYDVQLTNFPLELNMPVADKFYSGLAKNDGVLHVFINSFSYRRLRRDLLSNMVTLVSNLGSAFSLFVGMSMLSVVEIIYYFSVILRKNYKLECETRSQMLHKKPKFAWPKANDTHSKEQKSVFIIHKS</sequence>
<dbReference type="FlyBase" id="FBgn0024319">
    <property type="gene designation" value="Nach"/>
</dbReference>
<feature type="transmembrane region" description="Helical" evidence="16">
    <location>
        <begin position="50"/>
        <end position="74"/>
    </location>
</feature>
<evidence type="ECO:0000256" key="8">
    <source>
        <dbReference type="ARBA" id="ARBA00023065"/>
    </source>
</evidence>
<feature type="transmembrane region" description="Helical" evidence="16">
    <location>
        <begin position="477"/>
        <end position="506"/>
    </location>
</feature>
<keyword evidence="7" id="KW-0915">Sodium</keyword>
<dbReference type="Gene3D" id="2.60.470.10">
    <property type="entry name" value="Acid-sensing ion channels like domains"/>
    <property type="match status" value="1"/>
</dbReference>
<dbReference type="GeneID" id="36864"/>
<dbReference type="AlphaFoldDB" id="A0A384SX96"/>
<dbReference type="InterPro" id="IPR020903">
    <property type="entry name" value="ENaC_CS"/>
</dbReference>
<evidence type="ECO:0000256" key="5">
    <source>
        <dbReference type="ARBA" id="ARBA00022692"/>
    </source>
</evidence>
<reference evidence="17 19" key="5">
    <citation type="journal article" date="2002" name="Genome Biol.">
        <title>Heterochromatic sequences in a Drosophila whole-genome shotgun assembly.</title>
        <authorList>
            <person name="Hoskins R.A."/>
            <person name="Smith C.D."/>
            <person name="Carlson J.W."/>
            <person name="Carvalho A.B."/>
            <person name="Halpern A."/>
            <person name="Kaminker J.S."/>
            <person name="Kennedy C."/>
            <person name="Mungall C.J."/>
            <person name="Sullivan B.A."/>
            <person name="Sutton G.G."/>
            <person name="Yasuhara J.C."/>
            <person name="Wakimoto B.T."/>
            <person name="Myers E.W."/>
            <person name="Celniker S.E."/>
            <person name="Rubin G.M."/>
            <person name="Karpen G.H."/>
        </authorList>
    </citation>
    <scope>NUCLEOTIDE SEQUENCE [LARGE SCALE GENOMIC DNA]</scope>
    <source>
        <strain evidence="19">Berkeley</strain>
    </source>
</reference>
<reference evidence="17 19" key="10">
    <citation type="journal article" date="2015" name="G3 (Bethesda)">
        <title>Gene Model Annotations for Drosophila melanogaster: The Rule-Benders.</title>
        <authorList>
            <consortium name="FlyBase Consortium"/>
            <person name="Crosby M.A."/>
            <person name="Gramates L.S."/>
            <person name="Dos Santos G."/>
            <person name="Matthews B.B."/>
            <person name="St Pierre S.E."/>
            <person name="Zhou P."/>
            <person name="Schroeder A.J."/>
            <person name="Falls K."/>
            <person name="Emmert D.B."/>
            <person name="Russo S.M."/>
            <person name="Gelbart W.M."/>
            <person name="null"/>
        </authorList>
    </citation>
    <scope>NUCLEOTIDE SEQUENCE [LARGE SCALE GENOMIC DNA]</scope>
    <source>
        <strain evidence="19">Berkeley</strain>
    </source>
</reference>
<dbReference type="Pfam" id="PF00858">
    <property type="entry name" value="ASC"/>
    <property type="match status" value="1"/>
</dbReference>
<evidence type="ECO:0000256" key="15">
    <source>
        <dbReference type="RuleBase" id="RU000679"/>
    </source>
</evidence>
<reference evidence="17 19" key="8">
    <citation type="journal article" date="2007" name="Science">
        <title>Sequence finishing and mapping of Drosophila melanogaster heterochromatin.</title>
        <authorList>
            <person name="Hoskins R.A."/>
            <person name="Carlson J.W."/>
            <person name="Kennedy C."/>
            <person name="Acevedo D."/>
            <person name="Evans-Holm M."/>
            <person name="Frise E."/>
            <person name="Wan K.H."/>
            <person name="Park S."/>
            <person name="Mendez-Lago M."/>
            <person name="Rossi F."/>
            <person name="Villasante A."/>
            <person name="Dimitri P."/>
            <person name="Karpen G.H."/>
            <person name="Celniker S.E."/>
        </authorList>
    </citation>
    <scope>NUCLEOTIDE SEQUENCE [LARGE SCALE GENOMIC DNA]</scope>
    <source>
        <strain evidence="19">Berkeley</strain>
    </source>
</reference>
<reference evidence="17 19" key="2">
    <citation type="journal article" date="2002" name="Genome Biol.">
        <title>Finishing a whole-genome shotgun: release 3 of the Drosophila melanogaster euchromatic genome sequence.</title>
        <authorList>
            <person name="Celniker S.E."/>
            <person name="Wheeler D.A."/>
            <person name="Kronmiller B."/>
            <person name="Carlson J.W."/>
            <person name="Halpern A."/>
            <person name="Patel S."/>
            <person name="Adams M."/>
            <person name="Champe M."/>
            <person name="Dugan S.P."/>
            <person name="Frise E."/>
            <person name="Hodgson A."/>
            <person name="George R.A."/>
            <person name="Hoskins R.A."/>
            <person name="Laverty T."/>
            <person name="Muzny D.M."/>
            <person name="Nelson C.R."/>
            <person name="Pacleb J.M."/>
            <person name="Park S."/>
            <person name="Pfeiffer B.D."/>
            <person name="Richards S."/>
            <person name="Sodergren E.J."/>
            <person name="Svirskas R."/>
            <person name="Tabor P.E."/>
            <person name="Wan K."/>
            <person name="Stapleton M."/>
            <person name="Sutton G.G."/>
            <person name="Venter C."/>
            <person name="Weinstock G."/>
            <person name="Scherer S.E."/>
            <person name="Myers E.W."/>
            <person name="Gibbs R.A."/>
            <person name="Rubin G.M."/>
        </authorList>
    </citation>
    <scope>NUCLEOTIDE SEQUENCE [LARGE SCALE GENOMIC DNA]</scope>
    <source>
        <strain evidence="19">Berkeley</strain>
    </source>
</reference>
<keyword evidence="6 16" id="KW-1133">Transmembrane helix</keyword>
<comment type="function">
    <text evidence="13">Part of a complex that plays a role in tracheal liquid clearance. Probable role in sodium transport.</text>
</comment>
<evidence type="ECO:0000256" key="4">
    <source>
        <dbReference type="ARBA" id="ARBA00022461"/>
    </source>
</evidence>
<dbReference type="RefSeq" id="NP_001334724.1">
    <property type="nucleotide sequence ID" value="NM_001347817.1"/>
</dbReference>
<organism evidence="17 19">
    <name type="scientific">Drosophila melanogaster</name>
    <name type="common">Fruit fly</name>
    <dbReference type="NCBI Taxonomy" id="7227"/>
    <lineage>
        <taxon>Eukaryota</taxon>
        <taxon>Metazoa</taxon>
        <taxon>Ecdysozoa</taxon>
        <taxon>Arthropoda</taxon>
        <taxon>Hexapoda</taxon>
        <taxon>Insecta</taxon>
        <taxon>Pterygota</taxon>
        <taxon>Neoptera</taxon>
        <taxon>Endopterygota</taxon>
        <taxon>Diptera</taxon>
        <taxon>Brachycera</taxon>
        <taxon>Muscomorpha</taxon>
        <taxon>Ephydroidea</taxon>
        <taxon>Drosophilidae</taxon>
        <taxon>Drosophila</taxon>
        <taxon>Sophophora</taxon>
    </lineage>
</organism>
<dbReference type="FunFam" id="2.60.470.10:FF:000016">
    <property type="entry name" value="Sodium channel protein Nach"/>
    <property type="match status" value="1"/>
</dbReference>
<keyword evidence="11 15" id="KW-0739">Sodium transport</keyword>
<keyword evidence="19" id="KW-1185">Reference proteome</keyword>
<evidence type="ECO:0000256" key="2">
    <source>
        <dbReference type="ARBA" id="ARBA00007193"/>
    </source>
</evidence>
<dbReference type="Gene3D" id="1.10.287.770">
    <property type="entry name" value="YojJ-like"/>
    <property type="match status" value="1"/>
</dbReference>
<reference evidence="17 19" key="4">
    <citation type="journal article" date="2002" name="Genome Biol.">
        <title>The transposable elements of the Drosophila melanogaster euchromatin: a genomics perspective.</title>
        <authorList>
            <person name="Kaminker J.S."/>
            <person name="Bergman C.M."/>
            <person name="Kronmiller B."/>
            <person name="Carlson J."/>
            <person name="Svirskas R."/>
            <person name="Patel S."/>
            <person name="Frise E."/>
            <person name="Wheeler D.A."/>
            <person name="Lewis S.E."/>
            <person name="Rubin G.M."/>
            <person name="Ashburner M."/>
            <person name="Celniker S.E."/>
        </authorList>
    </citation>
    <scope>NUCLEOTIDE SEQUENCE [LARGE SCALE GENOMIC DNA]</scope>
    <source>
        <strain evidence="19">Berkeley</strain>
    </source>
</reference>
<reference evidence="17 19" key="11">
    <citation type="journal article" date="2015" name="Genome Res.">
        <title>The Release 6 reference sequence of the Drosophila melanogaster genome.</title>
        <authorList>
            <person name="Hoskins R.A."/>
            <person name="Carlson J.W."/>
            <person name="Wan K.H."/>
            <person name="Park S."/>
            <person name="Mendez I."/>
            <person name="Galle S.E."/>
            <person name="Booth B.W."/>
            <person name="Pfeiffer B.D."/>
            <person name="George R.A."/>
            <person name="Svirskas R."/>
            <person name="Krzywinski M."/>
            <person name="Schein J."/>
            <person name="Accardo M.C."/>
            <person name="Damia E."/>
            <person name="Messina G."/>
            <person name="Mendez-Lago M."/>
            <person name="de Pablos B."/>
            <person name="Demakova O.V."/>
            <person name="Andreyeva E.N."/>
            <person name="Boldyreva L.V."/>
            <person name="Marra M."/>
            <person name="Carvalho A.B."/>
            <person name="Dimitri P."/>
            <person name="Villasante A."/>
            <person name="Zhimulev I.F."/>
            <person name="Rubin G.M."/>
            <person name="Karpen G.H."/>
            <person name="Celniker S.E."/>
        </authorList>
    </citation>
    <scope>NUCLEOTIDE SEQUENCE [LARGE SCALE GENOMIC DNA]</scope>
    <source>
        <strain evidence="19">Berkeley</strain>
    </source>
</reference>
<evidence type="ECO:0000256" key="7">
    <source>
        <dbReference type="ARBA" id="ARBA00023053"/>
    </source>
</evidence>
<dbReference type="VEuPathDB" id="VectorBase:FBgn0024319"/>
<evidence type="ECO:0000256" key="10">
    <source>
        <dbReference type="ARBA" id="ARBA00023180"/>
    </source>
</evidence>
<reference evidence="17 19" key="6">
    <citation type="journal article" date="2005" name="PLoS Comput. Biol.">
        <title>Combined evidence annotation of transposable elements in genome sequences.</title>
        <authorList>
            <person name="Quesneville H."/>
            <person name="Bergman C.M."/>
            <person name="Andrieu O."/>
            <person name="Autard D."/>
            <person name="Nouaud D."/>
            <person name="Ashburner M."/>
            <person name="Anxolabehere D."/>
        </authorList>
    </citation>
    <scope>NUCLEOTIDE SEQUENCE [LARGE SCALE GENOMIC DNA]</scope>
    <source>
        <strain evidence="19">Berkeley</strain>
    </source>
</reference>
<dbReference type="PANTHER" id="PTHR11690:SF237">
    <property type="entry name" value="PICKPOCKET 16-RELATED"/>
    <property type="match status" value="1"/>
</dbReference>
<dbReference type="EMBL" id="AE013599">
    <property type="protein sequence ID" value="API64973.1"/>
    <property type="molecule type" value="Genomic_DNA"/>
</dbReference>
<evidence type="ECO:0000256" key="11">
    <source>
        <dbReference type="ARBA" id="ARBA00023201"/>
    </source>
</evidence>
<accession>A0A384SX96</accession>